<protein>
    <submittedName>
        <fullName evidence="2">Uncharacterized protein</fullName>
    </submittedName>
</protein>
<feature type="chain" id="PRO_5012714049" evidence="1">
    <location>
        <begin position="26"/>
        <end position="436"/>
    </location>
</feature>
<proteinExistence type="predicted"/>
<dbReference type="Proteomes" id="UP000214646">
    <property type="component" value="Unassembled WGS sequence"/>
</dbReference>
<evidence type="ECO:0000313" key="3">
    <source>
        <dbReference type="Proteomes" id="UP000214646"/>
    </source>
</evidence>
<gene>
    <name evidence="2" type="ORF">FRUB_03485</name>
</gene>
<feature type="signal peptide" evidence="1">
    <location>
        <begin position="1"/>
        <end position="25"/>
    </location>
</feature>
<accession>A0A225E1I9</accession>
<dbReference type="OrthoDB" id="272455at2"/>
<evidence type="ECO:0000313" key="2">
    <source>
        <dbReference type="EMBL" id="OWK43886.1"/>
    </source>
</evidence>
<comment type="caution">
    <text evidence="2">The sequence shown here is derived from an EMBL/GenBank/DDBJ whole genome shotgun (WGS) entry which is preliminary data.</text>
</comment>
<evidence type="ECO:0000256" key="1">
    <source>
        <dbReference type="SAM" id="SignalP"/>
    </source>
</evidence>
<sequence length="436" mass="47835">MTANYQQWFSARFVAATFAAGVALAGSPAWGQTDDPLARVKALRKVADEKAEYTVRDAIREADKIAKASPTTAVRNLMQVQLTLDLSTEVSSEKRKELVTLLESKVAVIQGRAPAAAVRDPKTLAVKEAERKQAEAYKAETKDVSDGIAEVEKLYALNRMPQAKVKIAELVRKYPTNPSVLALNGQDVQLDRVTAAHDLAKLMEDRINHQMNDVAMSAVPTNRDMEFPKDFQAKTERLVKLERKLLTPEDEAILKALQQPVKSGITNGPFEETLQTLSNLIDKPIYIDKKSLEDAGLDMKKPVTMPANVSARTALRAVLQAQGLTFIIKDKAIQVVTLEVARNSLVTRAYYMGDLVAALGPFGNATQFGPLLDAQQTALNAQFMMDSVKQSIDPLSWREKGGTSTIVFHYPSLSIIVSAPSEVHADLGSRLLRRGP</sequence>
<organism evidence="2 3">
    <name type="scientific">Fimbriiglobus ruber</name>
    <dbReference type="NCBI Taxonomy" id="1908690"/>
    <lineage>
        <taxon>Bacteria</taxon>
        <taxon>Pseudomonadati</taxon>
        <taxon>Planctomycetota</taxon>
        <taxon>Planctomycetia</taxon>
        <taxon>Gemmatales</taxon>
        <taxon>Gemmataceae</taxon>
        <taxon>Fimbriiglobus</taxon>
    </lineage>
</organism>
<reference evidence="3" key="1">
    <citation type="submission" date="2017-06" db="EMBL/GenBank/DDBJ databases">
        <title>Genome analysis of Fimbriiglobus ruber SP5, the first member of the order Planctomycetales with confirmed chitinolytic capability.</title>
        <authorList>
            <person name="Ravin N.V."/>
            <person name="Rakitin A.L."/>
            <person name="Ivanova A.A."/>
            <person name="Beletsky A.V."/>
            <person name="Kulichevskaya I.S."/>
            <person name="Mardanov A.V."/>
            <person name="Dedysh S.N."/>
        </authorList>
    </citation>
    <scope>NUCLEOTIDE SEQUENCE [LARGE SCALE GENOMIC DNA]</scope>
    <source>
        <strain evidence="3">SP5</strain>
    </source>
</reference>
<keyword evidence="1" id="KW-0732">Signal</keyword>
<name>A0A225E1I9_9BACT</name>
<dbReference type="RefSeq" id="WP_088254681.1">
    <property type="nucleotide sequence ID" value="NZ_NIDE01000004.1"/>
</dbReference>
<keyword evidence="3" id="KW-1185">Reference proteome</keyword>
<dbReference type="AlphaFoldDB" id="A0A225E1I9"/>
<dbReference type="EMBL" id="NIDE01000004">
    <property type="protein sequence ID" value="OWK43886.1"/>
    <property type="molecule type" value="Genomic_DNA"/>
</dbReference>